<protein>
    <submittedName>
        <fullName evidence="5">Nitrate ABC transporter substrate-binding protein</fullName>
    </submittedName>
</protein>
<name>A0ABX5WVY1_9GAMM</name>
<evidence type="ECO:0000256" key="3">
    <source>
        <dbReference type="ARBA" id="ARBA00022729"/>
    </source>
</evidence>
<evidence type="ECO:0000313" key="6">
    <source>
        <dbReference type="Proteomes" id="UP000315947"/>
    </source>
</evidence>
<comment type="similarity">
    <text evidence="2">Belongs to the bacterial solute-binding protein SsuA/TauA family.</text>
</comment>
<dbReference type="RefSeq" id="WP_144045639.1">
    <property type="nucleotide sequence ID" value="NZ_CP041614.1"/>
</dbReference>
<evidence type="ECO:0000256" key="1">
    <source>
        <dbReference type="ARBA" id="ARBA00004418"/>
    </source>
</evidence>
<dbReference type="SUPFAM" id="SSF53850">
    <property type="entry name" value="Periplasmic binding protein-like II"/>
    <property type="match status" value="1"/>
</dbReference>
<organism evidence="5 6">
    <name type="scientific">Shewanella psychropiezotolerans</name>
    <dbReference type="NCBI Taxonomy" id="2593655"/>
    <lineage>
        <taxon>Bacteria</taxon>
        <taxon>Pseudomonadati</taxon>
        <taxon>Pseudomonadota</taxon>
        <taxon>Gammaproteobacteria</taxon>
        <taxon>Alteromonadales</taxon>
        <taxon>Shewanellaceae</taxon>
        <taxon>Shewanella</taxon>
    </lineage>
</organism>
<comment type="subcellular location">
    <subcellularLocation>
        <location evidence="1">Periplasm</location>
    </subcellularLocation>
</comment>
<accession>A0ABX5WVY1</accession>
<dbReference type="PANTHER" id="PTHR30024">
    <property type="entry name" value="ALIPHATIC SULFONATES-BINDING PROTEIN-RELATED"/>
    <property type="match status" value="1"/>
</dbReference>
<reference evidence="5 6" key="1">
    <citation type="submission" date="2019-07" db="EMBL/GenBank/DDBJ databases">
        <title>Shewanella sp. YLB-06 whole genomic sequence.</title>
        <authorList>
            <person name="Yu L."/>
        </authorList>
    </citation>
    <scope>NUCLEOTIDE SEQUENCE [LARGE SCALE GENOMIC DNA]</scope>
    <source>
        <strain evidence="5 6">YLB-06</strain>
    </source>
</reference>
<dbReference type="Pfam" id="PF13379">
    <property type="entry name" value="NMT1_2"/>
    <property type="match status" value="1"/>
</dbReference>
<sequence length="383" mass="42943">MSASVRSPHRFITYLAFVITLFFVLAVSASAHAADKKVIKALYIPLADHYASIVAYERYREEMKYADYQIEQMKNWDLLRAYFQSGEVDMAYVMSPLAMDMFSEKPHFRWIGLMHRDGNALAINDLLNEQVKLPAVRHERKPDDKVAKALKQVFESTGRATEIGMPHLLATHTVVLYRYLKEHGLTMSLTPNSGTHVLAIAVAPPKSPSFIKSKSNRAQAAAFEQSLPWADVVETGGFGHVAWYSKDVIPWEHGHVECIALATDAAIKYKRQAVHEVMDYIHKAGEDIEVARAQGGEALEEIVKLVRKHIPAHTREAIIASLDPDLRVINYQNLNVDKPGLKLIMDLAVEGGIIKNVIDIDKFADEGFSRNDLTGVSQAQLNR</sequence>
<dbReference type="PANTHER" id="PTHR30024:SF47">
    <property type="entry name" value="TAURINE-BINDING PERIPLASMIC PROTEIN"/>
    <property type="match status" value="1"/>
</dbReference>
<feature type="signal peptide" evidence="4">
    <location>
        <begin position="1"/>
        <end position="33"/>
    </location>
</feature>
<gene>
    <name evidence="5" type="ORF">FM037_08490</name>
</gene>
<dbReference type="Proteomes" id="UP000315947">
    <property type="component" value="Chromosome"/>
</dbReference>
<proteinExistence type="inferred from homology"/>
<evidence type="ECO:0000256" key="4">
    <source>
        <dbReference type="SAM" id="SignalP"/>
    </source>
</evidence>
<keyword evidence="3 4" id="KW-0732">Signal</keyword>
<keyword evidence="6" id="KW-1185">Reference proteome</keyword>
<evidence type="ECO:0000256" key="2">
    <source>
        <dbReference type="ARBA" id="ARBA00010742"/>
    </source>
</evidence>
<dbReference type="EMBL" id="CP041614">
    <property type="protein sequence ID" value="QDO83260.1"/>
    <property type="molecule type" value="Genomic_DNA"/>
</dbReference>
<feature type="chain" id="PRO_5047506091" evidence="4">
    <location>
        <begin position="34"/>
        <end position="383"/>
    </location>
</feature>
<dbReference type="Gene3D" id="3.40.190.10">
    <property type="entry name" value="Periplasmic binding protein-like II"/>
    <property type="match status" value="2"/>
</dbReference>
<evidence type="ECO:0000313" key="5">
    <source>
        <dbReference type="EMBL" id="QDO83260.1"/>
    </source>
</evidence>